<reference evidence="2" key="1">
    <citation type="submission" date="2019-09" db="EMBL/GenBank/DDBJ databases">
        <title>Characterisation of the sponge microbiome using genome-centric metagenomics.</title>
        <authorList>
            <person name="Engelberts J.P."/>
            <person name="Robbins S.J."/>
            <person name="De Goeij J.M."/>
            <person name="Aranda M."/>
            <person name="Bell S.C."/>
            <person name="Webster N.S."/>
        </authorList>
    </citation>
    <scope>NUCLEOTIDE SEQUENCE</scope>
    <source>
        <strain evidence="2">SB0662_bin_9</strain>
    </source>
</reference>
<dbReference type="PANTHER" id="PTHR11365:SF23">
    <property type="entry name" value="HYPOTHETICAL 5-OXOPROLINASE (EUROFUNG)-RELATED"/>
    <property type="match status" value="1"/>
</dbReference>
<evidence type="ECO:0000313" key="2">
    <source>
        <dbReference type="EMBL" id="MYD91946.1"/>
    </source>
</evidence>
<protein>
    <submittedName>
        <fullName evidence="2">Hydantoinase B/oxoprolinase family protein</fullName>
    </submittedName>
</protein>
<dbReference type="EMBL" id="VXPY01000121">
    <property type="protein sequence ID" value="MYD91946.1"/>
    <property type="molecule type" value="Genomic_DNA"/>
</dbReference>
<sequence length="574" mass="62776">MTHTDPILVEVIHNYLLSAAREMQRNLIRTSYSTIIYEIHDFGLGIYDDQCNLLAEAPGLAVFTRGNDYGLRKVVEFLGEDNLHPGDLILLNYPYWSSAHILDVLAVSPIFHKEELMGFTAVKQHWLDLAQKDPGYCLDTTDVHQEGLILPCSKIYERGVLNRQVLNLIRFNTRMPDRVIGDMHAQISSCRTGERRVQDLVARFGIDAYREAVTEILDHGERLAHAGLAKLPKGTWTAHDFLDDDGIDTERLVKMQATVTVSEREMVVDWSGSDSAVKGPINLPIGSTMGISALVFKAITTPDSPANAGNFRPLKVIAPEGCVMHAQPPAPTFTLWTSLLAPEVITKALAQGMPDLIPACSGGDVFDVMGVGIHPDTGQYWLEATNEGVGFGAHAGSDGETGIMHLSEPGCRNNPIEVLETKAPWLIEAYAIRQDSGGTGQHRGGLGVLRSYRFLADAACLTLVKKTRTRPWGMAGGGDGVQGEVIVRPGTDREKVTGAVYEHMQPDEVLVNCSGGGGGWGDPVRRDPEAVLEDVRMEYVSPEAARSEYRVAIDLERMEVDEAATKALREGDTL</sequence>
<dbReference type="Pfam" id="PF02538">
    <property type="entry name" value="Hydantoinase_B"/>
    <property type="match status" value="1"/>
</dbReference>
<accession>A0A6B1DY15</accession>
<dbReference type="GO" id="GO:0006749">
    <property type="term" value="P:glutathione metabolic process"/>
    <property type="evidence" value="ECO:0007669"/>
    <property type="project" value="TreeGrafter"/>
</dbReference>
<proteinExistence type="predicted"/>
<comment type="caution">
    <text evidence="2">The sequence shown here is derived from an EMBL/GenBank/DDBJ whole genome shotgun (WGS) entry which is preliminary data.</text>
</comment>
<name>A0A6B1DY15_9CHLR</name>
<dbReference type="InterPro" id="IPR045079">
    <property type="entry name" value="Oxoprolinase-like"/>
</dbReference>
<dbReference type="GO" id="GO:0017168">
    <property type="term" value="F:5-oxoprolinase (ATP-hydrolyzing) activity"/>
    <property type="evidence" value="ECO:0007669"/>
    <property type="project" value="TreeGrafter"/>
</dbReference>
<dbReference type="InterPro" id="IPR003692">
    <property type="entry name" value="Hydantoinase_B"/>
</dbReference>
<gene>
    <name evidence="2" type="ORF">F4Y08_16720</name>
</gene>
<evidence type="ECO:0000259" key="1">
    <source>
        <dbReference type="Pfam" id="PF02538"/>
    </source>
</evidence>
<organism evidence="2">
    <name type="scientific">Caldilineaceae bacterium SB0662_bin_9</name>
    <dbReference type="NCBI Taxonomy" id="2605258"/>
    <lineage>
        <taxon>Bacteria</taxon>
        <taxon>Bacillati</taxon>
        <taxon>Chloroflexota</taxon>
        <taxon>Caldilineae</taxon>
        <taxon>Caldilineales</taxon>
        <taxon>Caldilineaceae</taxon>
    </lineage>
</organism>
<dbReference type="GO" id="GO:0005829">
    <property type="term" value="C:cytosol"/>
    <property type="evidence" value="ECO:0007669"/>
    <property type="project" value="TreeGrafter"/>
</dbReference>
<feature type="domain" description="Hydantoinase B/oxoprolinase" evidence="1">
    <location>
        <begin position="5"/>
        <end position="523"/>
    </location>
</feature>
<dbReference type="AlphaFoldDB" id="A0A6B1DY15"/>
<dbReference type="PANTHER" id="PTHR11365">
    <property type="entry name" value="5-OXOPROLINASE RELATED"/>
    <property type="match status" value="1"/>
</dbReference>